<name>B0WIB9_CULQU</name>
<dbReference type="Gene3D" id="6.10.140.1100">
    <property type="match status" value="1"/>
</dbReference>
<dbReference type="Pfam" id="PF16678">
    <property type="entry name" value="UBA_HOIP"/>
    <property type="match status" value="1"/>
</dbReference>
<dbReference type="GO" id="GO:1990450">
    <property type="term" value="F:linear polyubiquitin binding"/>
    <property type="evidence" value="ECO:0007669"/>
    <property type="project" value="TreeGrafter"/>
</dbReference>
<dbReference type="HOGENOM" id="CLU_000929_0_0_1"/>
<dbReference type="GO" id="GO:0070530">
    <property type="term" value="F:K63-linked polyubiquitin modification-dependent protein binding"/>
    <property type="evidence" value="ECO:0007669"/>
    <property type="project" value="TreeGrafter"/>
</dbReference>
<keyword evidence="2" id="KW-0808">Transferase</keyword>
<dbReference type="PANTHER" id="PTHR16004">
    <property type="entry name" value="RING FINGER PROTEIN 31-RELATED"/>
    <property type="match status" value="1"/>
</dbReference>
<feature type="compositionally biased region" description="Basic residues" evidence="9">
    <location>
        <begin position="524"/>
        <end position="533"/>
    </location>
</feature>
<keyword evidence="5 8" id="KW-0863">Zinc-finger</keyword>
<evidence type="ECO:0000259" key="10">
    <source>
        <dbReference type="PROSITE" id="PS50089"/>
    </source>
</evidence>
<evidence type="ECO:0000256" key="8">
    <source>
        <dbReference type="PROSITE-ProRule" id="PRU00175"/>
    </source>
</evidence>
<dbReference type="eggNOG" id="KOG1812">
    <property type="taxonomic scope" value="Eukaryota"/>
</dbReference>
<feature type="compositionally biased region" description="Basic and acidic residues" evidence="9">
    <location>
        <begin position="2189"/>
        <end position="2200"/>
    </location>
</feature>
<dbReference type="InterPro" id="IPR026254">
    <property type="entry name" value="RNF31-like"/>
</dbReference>
<feature type="compositionally biased region" description="Polar residues" evidence="9">
    <location>
        <begin position="771"/>
        <end position="785"/>
    </location>
</feature>
<feature type="compositionally biased region" description="Basic and acidic residues" evidence="9">
    <location>
        <begin position="699"/>
        <end position="713"/>
    </location>
</feature>
<dbReference type="Pfam" id="PF01485">
    <property type="entry name" value="IBR"/>
    <property type="match status" value="1"/>
</dbReference>
<feature type="compositionally biased region" description="Polar residues" evidence="9">
    <location>
        <begin position="247"/>
        <end position="261"/>
    </location>
</feature>
<feature type="compositionally biased region" description="Basic residues" evidence="9">
    <location>
        <begin position="276"/>
        <end position="285"/>
    </location>
</feature>
<dbReference type="GO" id="GO:0061630">
    <property type="term" value="F:ubiquitin protein ligase activity"/>
    <property type="evidence" value="ECO:0007669"/>
    <property type="project" value="TreeGrafter"/>
</dbReference>
<feature type="region of interest" description="Disordered" evidence="9">
    <location>
        <begin position="799"/>
        <end position="895"/>
    </location>
</feature>
<keyword evidence="6" id="KW-0833">Ubl conjugation pathway</keyword>
<reference evidence="13" key="2">
    <citation type="submission" date="2020-05" db="UniProtKB">
        <authorList>
            <consortium name="EnsemblMetazoa"/>
        </authorList>
    </citation>
    <scope>IDENTIFICATION</scope>
    <source>
        <strain evidence="13">JHB</strain>
    </source>
</reference>
<feature type="compositionally biased region" description="Basic and acidic residues" evidence="9">
    <location>
        <begin position="335"/>
        <end position="357"/>
    </location>
</feature>
<feature type="region of interest" description="Disordered" evidence="9">
    <location>
        <begin position="1492"/>
        <end position="1523"/>
    </location>
</feature>
<feature type="compositionally biased region" description="Polar residues" evidence="9">
    <location>
        <begin position="2318"/>
        <end position="2341"/>
    </location>
</feature>
<feature type="compositionally biased region" description="Basic and acidic residues" evidence="9">
    <location>
        <begin position="472"/>
        <end position="493"/>
    </location>
</feature>
<feature type="compositionally biased region" description="Basic and acidic residues" evidence="9">
    <location>
        <begin position="583"/>
        <end position="602"/>
    </location>
</feature>
<dbReference type="OrthoDB" id="9978677at2759"/>
<feature type="compositionally biased region" description="Polar residues" evidence="9">
    <location>
        <begin position="359"/>
        <end position="374"/>
    </location>
</feature>
<dbReference type="SUPFAM" id="SSF57850">
    <property type="entry name" value="RING/U-box"/>
    <property type="match status" value="2"/>
</dbReference>
<feature type="region of interest" description="Disordered" evidence="9">
    <location>
        <begin position="2283"/>
        <end position="2373"/>
    </location>
</feature>
<feature type="compositionally biased region" description="Polar residues" evidence="9">
    <location>
        <begin position="424"/>
        <end position="440"/>
    </location>
</feature>
<evidence type="ECO:0000256" key="1">
    <source>
        <dbReference type="ARBA" id="ARBA00008278"/>
    </source>
</evidence>
<dbReference type="InterPro" id="IPR001841">
    <property type="entry name" value="Znf_RING"/>
</dbReference>
<dbReference type="PANTHER" id="PTHR16004:SF2">
    <property type="entry name" value="E3 UBIQUITIN-PROTEIN LIGASE LUBEL"/>
    <property type="match status" value="1"/>
</dbReference>
<evidence type="ECO:0000256" key="5">
    <source>
        <dbReference type="ARBA" id="ARBA00022771"/>
    </source>
</evidence>
<feature type="region of interest" description="Disordered" evidence="9">
    <location>
        <begin position="1760"/>
        <end position="1781"/>
    </location>
</feature>
<keyword evidence="3" id="KW-0479">Metal-binding</keyword>
<feature type="compositionally biased region" description="Polar residues" evidence="9">
    <location>
        <begin position="1640"/>
        <end position="1664"/>
    </location>
</feature>
<feature type="compositionally biased region" description="Polar residues" evidence="9">
    <location>
        <begin position="863"/>
        <end position="874"/>
    </location>
</feature>
<feature type="region of interest" description="Disordered" evidence="9">
    <location>
        <begin position="71"/>
        <end position="118"/>
    </location>
</feature>
<evidence type="ECO:0000259" key="11">
    <source>
        <dbReference type="PROSITE" id="PS51873"/>
    </source>
</evidence>
<feature type="compositionally biased region" description="Basic and acidic residues" evidence="9">
    <location>
        <begin position="73"/>
        <end position="86"/>
    </location>
</feature>
<dbReference type="OMA" id="GSAWLAN"/>
<evidence type="ECO:0000256" key="2">
    <source>
        <dbReference type="ARBA" id="ARBA00022679"/>
    </source>
</evidence>
<keyword evidence="14" id="KW-1185">Reference proteome</keyword>
<feature type="compositionally biased region" description="Basic and acidic residues" evidence="9">
    <location>
        <begin position="741"/>
        <end position="760"/>
    </location>
</feature>
<dbReference type="InParanoid" id="B0WIB9"/>
<dbReference type="EnsemblMetazoa" id="CPIJ007110-RA">
    <property type="protein sequence ID" value="CPIJ007110-PA"/>
    <property type="gene ID" value="CPIJ007110"/>
</dbReference>
<accession>B0WIB9</accession>
<dbReference type="InterPro" id="IPR013083">
    <property type="entry name" value="Znf_RING/FYVE/PHD"/>
</dbReference>
<dbReference type="SMART" id="SM00647">
    <property type="entry name" value="IBR"/>
    <property type="match status" value="1"/>
</dbReference>
<feature type="region of interest" description="Disordered" evidence="9">
    <location>
        <begin position="1354"/>
        <end position="1377"/>
    </location>
</feature>
<feature type="compositionally biased region" description="Polar residues" evidence="9">
    <location>
        <begin position="801"/>
        <end position="823"/>
    </location>
</feature>
<feature type="compositionally biased region" description="Low complexity" evidence="9">
    <location>
        <begin position="2293"/>
        <end position="2303"/>
    </location>
</feature>
<evidence type="ECO:0000256" key="4">
    <source>
        <dbReference type="ARBA" id="ARBA00022737"/>
    </source>
</evidence>
<proteinExistence type="inferred from homology"/>
<dbReference type="PROSITE" id="PS50089">
    <property type="entry name" value="ZF_RING_2"/>
    <property type="match status" value="1"/>
</dbReference>
<evidence type="ECO:0000256" key="6">
    <source>
        <dbReference type="ARBA" id="ARBA00022786"/>
    </source>
</evidence>
<evidence type="ECO:0000256" key="7">
    <source>
        <dbReference type="ARBA" id="ARBA00022833"/>
    </source>
</evidence>
<dbReference type="STRING" id="7176.B0WIB9"/>
<feature type="region of interest" description="Disordered" evidence="9">
    <location>
        <begin position="1620"/>
        <end position="1664"/>
    </location>
</feature>
<dbReference type="InterPro" id="IPR002867">
    <property type="entry name" value="IBR_dom"/>
</dbReference>
<evidence type="ECO:0000256" key="9">
    <source>
        <dbReference type="SAM" id="MobiDB-lite"/>
    </source>
</evidence>
<feature type="region of interest" description="Disordered" evidence="9">
    <location>
        <begin position="1705"/>
        <end position="1729"/>
    </location>
</feature>
<dbReference type="VEuPathDB" id="VectorBase:CPIJ007110"/>
<dbReference type="EMBL" id="DS231946">
    <property type="protein sequence ID" value="EDS28364.1"/>
    <property type="molecule type" value="Genomic_DNA"/>
</dbReference>
<dbReference type="PROSITE" id="PS01358">
    <property type="entry name" value="ZF_RANBP2_1"/>
    <property type="match status" value="1"/>
</dbReference>
<gene>
    <name evidence="13" type="primary">6038707</name>
    <name evidence="12" type="ORF">CpipJ_CPIJ007110</name>
</gene>
<dbReference type="Proteomes" id="UP000002320">
    <property type="component" value="Unassembled WGS sequence"/>
</dbReference>
<feature type="compositionally biased region" description="Basic and acidic residues" evidence="9">
    <location>
        <begin position="2283"/>
        <end position="2292"/>
    </location>
</feature>
<protein>
    <submittedName>
        <fullName evidence="12 13">Uncharacterized protein</fullName>
    </submittedName>
</protein>
<dbReference type="Gene3D" id="3.30.40.10">
    <property type="entry name" value="Zinc/RING finger domain, C3HC4 (zinc finger)"/>
    <property type="match status" value="1"/>
</dbReference>
<feature type="compositionally biased region" description="Basic and acidic residues" evidence="9">
    <location>
        <begin position="508"/>
        <end position="523"/>
    </location>
</feature>
<feature type="domain" description="RING-type" evidence="11">
    <location>
        <begin position="2474"/>
        <end position="2621"/>
    </location>
</feature>
<evidence type="ECO:0000313" key="13">
    <source>
        <dbReference type="EnsemblMetazoa" id="CPIJ007110-PA"/>
    </source>
</evidence>
<comment type="similarity">
    <text evidence="1">Belongs to the RBR family.</text>
</comment>
<dbReference type="GO" id="GO:0008270">
    <property type="term" value="F:zinc ion binding"/>
    <property type="evidence" value="ECO:0007669"/>
    <property type="project" value="UniProtKB-KW"/>
</dbReference>
<dbReference type="InterPro" id="IPR001876">
    <property type="entry name" value="Znf_RanBP2"/>
</dbReference>
<dbReference type="InterPro" id="IPR032065">
    <property type="entry name" value="RNF31-UBA"/>
</dbReference>
<feature type="compositionally biased region" description="Polar residues" evidence="9">
    <location>
        <begin position="1513"/>
        <end position="1523"/>
    </location>
</feature>
<dbReference type="KEGG" id="cqu:CpipJ_CPIJ007110"/>
<feature type="region of interest" description="Disordered" evidence="9">
    <location>
        <begin position="730"/>
        <end position="785"/>
    </location>
</feature>
<feature type="region of interest" description="Disordered" evidence="9">
    <location>
        <begin position="1452"/>
        <end position="1475"/>
    </location>
</feature>
<feature type="compositionally biased region" description="Low complexity" evidence="9">
    <location>
        <begin position="227"/>
        <end position="239"/>
    </location>
</feature>
<organism>
    <name type="scientific">Culex quinquefasciatus</name>
    <name type="common">Southern house mosquito</name>
    <name type="synonym">Culex pungens</name>
    <dbReference type="NCBI Taxonomy" id="7176"/>
    <lineage>
        <taxon>Eukaryota</taxon>
        <taxon>Metazoa</taxon>
        <taxon>Ecdysozoa</taxon>
        <taxon>Arthropoda</taxon>
        <taxon>Hexapoda</taxon>
        <taxon>Insecta</taxon>
        <taxon>Pterygota</taxon>
        <taxon>Neoptera</taxon>
        <taxon>Endopterygota</taxon>
        <taxon>Diptera</taxon>
        <taxon>Nematocera</taxon>
        <taxon>Culicoidea</taxon>
        <taxon>Culicidae</taxon>
        <taxon>Culicinae</taxon>
        <taxon>Culicini</taxon>
        <taxon>Culex</taxon>
        <taxon>Culex</taxon>
    </lineage>
</organism>
<reference evidence="12" key="1">
    <citation type="submission" date="2007-03" db="EMBL/GenBank/DDBJ databases">
        <title>Annotation of Culex pipiens quinquefasciatus.</title>
        <authorList>
            <consortium name="The Broad Institute Genome Sequencing Platform"/>
            <person name="Atkinson P.W."/>
            <person name="Hemingway J."/>
            <person name="Christensen B.M."/>
            <person name="Higgs S."/>
            <person name="Kodira C."/>
            <person name="Hannick L."/>
            <person name="Megy K."/>
            <person name="O'Leary S."/>
            <person name="Pearson M."/>
            <person name="Haas B.J."/>
            <person name="Mauceli E."/>
            <person name="Wortman J.R."/>
            <person name="Lee N.H."/>
            <person name="Guigo R."/>
            <person name="Stanke M."/>
            <person name="Alvarado L."/>
            <person name="Amedeo P."/>
            <person name="Antoine C.H."/>
            <person name="Arensburger P."/>
            <person name="Bidwell S.L."/>
            <person name="Crawford M."/>
            <person name="Camaro F."/>
            <person name="Devon K."/>
            <person name="Engels R."/>
            <person name="Hammond M."/>
            <person name="Howarth C."/>
            <person name="Koehrsen M."/>
            <person name="Lawson D."/>
            <person name="Montgomery P."/>
            <person name="Nene V."/>
            <person name="Nusbaum C."/>
            <person name="Puiu D."/>
            <person name="Romero-Severson J."/>
            <person name="Severson D.W."/>
            <person name="Shumway M."/>
            <person name="Sisk P."/>
            <person name="Stolte C."/>
            <person name="Zeng Q."/>
            <person name="Eisenstadt E."/>
            <person name="Fraser-Liggett C."/>
            <person name="Strausberg R."/>
            <person name="Galagan J."/>
            <person name="Birren B."/>
            <person name="Collins F.H."/>
        </authorList>
    </citation>
    <scope>NUCLEOTIDE SEQUENCE [LARGE SCALE GENOMIC DNA]</scope>
    <source>
        <strain evidence="12">JHB</strain>
    </source>
</reference>
<feature type="compositionally biased region" description="Low complexity" evidence="9">
    <location>
        <begin position="2160"/>
        <end position="2183"/>
    </location>
</feature>
<dbReference type="VEuPathDB" id="VectorBase:CQUJHB014135"/>
<dbReference type="Gene3D" id="1.10.8.10">
    <property type="entry name" value="DNA helicase RuvA subunit, C-terminal domain"/>
    <property type="match status" value="1"/>
</dbReference>
<keyword evidence="4" id="KW-0677">Repeat</keyword>
<feature type="region of interest" description="Disordered" evidence="9">
    <location>
        <begin position="651"/>
        <end position="713"/>
    </location>
</feature>
<feature type="compositionally biased region" description="Low complexity" evidence="9">
    <location>
        <begin position="875"/>
        <end position="888"/>
    </location>
</feature>
<feature type="compositionally biased region" description="Pro residues" evidence="9">
    <location>
        <begin position="1460"/>
        <end position="1471"/>
    </location>
</feature>
<dbReference type="GO" id="GO:0036435">
    <property type="term" value="F:K48-linked polyubiquitin modification-dependent protein binding"/>
    <property type="evidence" value="ECO:0007669"/>
    <property type="project" value="TreeGrafter"/>
</dbReference>
<feature type="region of interest" description="Disordered" evidence="9">
    <location>
        <begin position="222"/>
        <end position="614"/>
    </location>
</feature>
<feature type="compositionally biased region" description="Polar residues" evidence="9">
    <location>
        <begin position="835"/>
        <end position="844"/>
    </location>
</feature>
<dbReference type="InterPro" id="IPR044066">
    <property type="entry name" value="TRIAD_supradom"/>
</dbReference>
<dbReference type="PROSITE" id="PS51873">
    <property type="entry name" value="TRIAD"/>
    <property type="match status" value="1"/>
</dbReference>
<evidence type="ECO:0000256" key="3">
    <source>
        <dbReference type="ARBA" id="ARBA00022723"/>
    </source>
</evidence>
<keyword evidence="7" id="KW-0862">Zinc</keyword>
<dbReference type="GO" id="GO:0071797">
    <property type="term" value="C:LUBAC complex"/>
    <property type="evidence" value="ECO:0007669"/>
    <property type="project" value="InterPro"/>
</dbReference>
<dbReference type="FunCoup" id="B0WIB9">
    <property type="interactions" value="8"/>
</dbReference>
<feature type="region of interest" description="Disordered" evidence="9">
    <location>
        <begin position="2160"/>
        <end position="2205"/>
    </location>
</feature>
<evidence type="ECO:0000313" key="14">
    <source>
        <dbReference type="Proteomes" id="UP000002320"/>
    </source>
</evidence>
<evidence type="ECO:0000313" key="12">
    <source>
        <dbReference type="EMBL" id="EDS28364.1"/>
    </source>
</evidence>
<feature type="compositionally biased region" description="Low complexity" evidence="9">
    <location>
        <begin position="2346"/>
        <end position="2361"/>
    </location>
</feature>
<feature type="compositionally biased region" description="Polar residues" evidence="9">
    <location>
        <begin position="24"/>
        <end position="52"/>
    </location>
</feature>
<sequence>MNSLKRFIHPSNRPLPDPPEQKIHSSNSSLDTISKRSTSVGANKSVSSTMEKIQNNTAATLDRMTMLQQRYRQHQETMKSEGDRSRRASLTSNADLQRADFGSSPDSAVGPMNPRSTSVFNLNQAHQQQHQQQPQPNMWGFNPLQQAQSMAHINFNPMHWNQMNAWMAAGQSQNGSNMSLNMPSSQGGYPHDHPAAAGYPWGGMYPPPYPMGMMPMMPGMAMPPPRSRAQSRSRAASPALSIKSRKSTMSMRNLQRNSYINDLTDDEDSDEEFTRSRGRRDRHRRVDSNSSLDFDEPEPNAFVRASSVKHSRFNRDRRGASSARSLIDYPTGSSNRRDSMPRPRYDREELLRDRYEKMSLSSPRKVTSDSMTNDSDGESNRRSNRSKSNNESVSSPRKIASDSLTNDSDVDVQKRRLAKGKASSGVSSPQRIASDSFTNDSDAEFMRRKQKMKAAAVPPKRMESDSVTGDSDVVRERTKSVGSKKTNEAEKSKSAKSKTSKTTAPKKIASDSHTPDTDGEQKRGRFTSKKVVKKNSSTEFLPTESDIEFERRKEAKRKNSNISGPPPAAKSPPKQSEDEQEEETHAKTVELKNHINESKLEDFATEESPPPSAPIVAPDCEWECTFCTYVNEAGVKICAICCKTATVTAKLDEEQQPRSPPPDVVQEPPCEKRTVQSPVEAKKLLQTTIAPPPPPPLAKEVETKKKGSGEIRQNLDSEVVKVVTKVVKERVSTGCGPSPTREVEVSGRQGHDQEPVRENDFQESGSRRQHSTIGTSPPPQDMSTQTYDSFEQVRQEVAQDKPTNNLAQQSMSGNYQRSHSIATPQLLEPRPGSRHSFSSDTQSLPPTPHELSPQPRDFHQAPHDQQQNVHLHQNATPSTAAATTTSTPQRPLPYHDEHLSYLDRAIHQIIQTAAAKTTFSTARPLDQHKYRAMTDLRRIDQQPRNNSNVRPATTNMTERIEETAQRMESLVLSEQQNSTDPAVILLKEAERYKFTAEDLQAALVHCKDKHPVQWLRDNWLKLVDTVQTLATKYGHEKRENTIGTISATEAREALRLHKGNIWHAITECIEQRQKKYNEIASKGNFTREDIVTSLTAHHGNLEDALVELSKTQLKPFLMRIWGPPNGDDNDSGNLLLQQALQEDRSGISSEIQEFISAHVEKELLSNGKTNNVEEVEAVSPPVIVPEETTNHSATTNGHHEEPVLEETIPSNTVILRDIERLIDQMEKNQATQNEDVLKNIQHLLTKLAEQNGVSRPASQASVRSESCERIIAKSPIPHQRSSQSSVDETQPIYEDIRKFMTENIQEILPSLVDQVQNELKNAPIRTEKTLEDDIRETLMNAEYTEDDYASIHTFPFKKDPPKTETSNEFPDAKKRSSMGYKDAHEEESEYANIQDFLHRAIRTERLTSEFEQFKHQNYRVDSSSDEARMTAESDYYDIVAVNQRIQDILDRQRAKHEPTPNLPEPTEPPPETVEQPEEAIYVNTAEIAAMRASAEAAEKKQPKKRRVSRIPVNKNNYLQRRPVKSSSESDFEVVAQKDWTHVSAAHVDHVEELRHVVDNIEKIEHELELEAEAAETPIYDNVTSTTEATVEKVPVAEQSPNQQEQVPEDRAIETQVEEIHAEEPHQSPPKSPTIIEIVDSTENQQDPTAETSPTQSLSSKPQNNLSDLVLDTKRLIQQMKDEIASDMATMADEDEVYDDEYYEEGDDYEDWSEGDENMEEWDSNEEYDVDENGEYYEYEDEDDDGSVMFSEVAPEDVVHPEVQADKPATPSGDKIVEDKPELPKMNAALVREIERNSASEVSDLPLDSDFNDALSVIEQSVGEIRDILSLAVGALTENNPPTEYDESSSAETMQNSPETSEFSELTLVADVNEATEPTLVAEENMPMTMKNVQSLLSAKSVIGEFIKTAQSVENADGDVIPAQTSAAQAPAQPPTEQTDVIDAAKQILHDAIEMHAENETATATQALDATIEMLSTVARELNEQLRQVSPVPPVEQTDEPAAIPEYATVNKSKDSGRLDIAPEQAQSSVDDEEPEYVNVTELRAMMEQANDSAEEGGAEAYMLNGYSETVDTADEPAFNQSIPEYATVIRSSRKGTPSSSAVVLETESEVTVHPAQQETVAEATSEANVEDTVPQNTSEEIAIENLPTQQVEPAVVPATTTAPETQEAPTDETVTTEQVTNQQPITNGDAHHSSESREPSEEPSSFIEVHPSDVIVHAPSTEPGSEAQSSNIYENVEIAAPSAPSSQLALKIPPANNAEQPNSVGGVFGPVQTNTVKNMQKEFLSKSQKEASKSGTSTTVTTPKPKPSKLVQPKAFTNKLTTNSPTQPNVAASTSKASTPGPSAEPGSSRSTPGPSSSIGSREGSVTSEQKRKLRKKYMETCFSDDYMTSDDDEDLTTVTESESRTIIRSLVKPFEPSEEPLEVQARRLLDNGLVQSYQQAELAVQLIEMRYNHDNAIWAATQCHTIEEAKDLLQKECELCLGVYPMNEIISMLKCTHTCCLDCAKVYFTEEITHRSITNCNCPYCKEPDLNNAAVTEDDVLEYFSNLDILLKNIVDEEVHDLFQRKLRDRTLMQDPNFKWCVDCSSGFFARPRQKRLICPDCGSITCSSCRKPVSMRGLT</sequence>
<dbReference type="GO" id="GO:0097039">
    <property type="term" value="P:protein linear polyubiquitination"/>
    <property type="evidence" value="ECO:0007669"/>
    <property type="project" value="TreeGrafter"/>
</dbReference>
<feature type="domain" description="RING-type" evidence="10">
    <location>
        <begin position="2478"/>
        <end position="2527"/>
    </location>
</feature>
<feature type="compositionally biased region" description="Low complexity" evidence="9">
    <location>
        <begin position="386"/>
        <end position="397"/>
    </location>
</feature>
<feature type="region of interest" description="Disordered" evidence="9">
    <location>
        <begin position="1"/>
        <end position="52"/>
    </location>
</feature>